<evidence type="ECO:0000259" key="1">
    <source>
        <dbReference type="SMART" id="SM01235"/>
    </source>
</evidence>
<dbReference type="AlphaFoldDB" id="A0A1I6FMU2"/>
<gene>
    <name evidence="2" type="ORF">SAMN04490243_0025</name>
</gene>
<proteinExistence type="predicted"/>
<sequence length="159" mass="18292">MRSNLVKKIGWTLLIALVAIQFYRPELNTAEPGHLDVFLEETNPPEEVREILSGACYDCHSNQTTYPWYSQVAPVSYWLADHIDHGKGNLNFSEWSGYPADRKDHKLEEIVEEVKSGEMPLNSYTWAHSEARLSETERQALVAWADRTRALYTLNARPE</sequence>
<dbReference type="RefSeq" id="WP_092979706.1">
    <property type="nucleotide sequence ID" value="NZ_FOYQ01000001.1"/>
</dbReference>
<dbReference type="InterPro" id="IPR025992">
    <property type="entry name" value="Haem-bd"/>
</dbReference>
<keyword evidence="3" id="KW-1185">Reference proteome</keyword>
<accession>A0A1I6FMU2</accession>
<feature type="domain" description="Haem-binding" evidence="1">
    <location>
        <begin position="14"/>
        <end position="149"/>
    </location>
</feature>
<evidence type="ECO:0000313" key="3">
    <source>
        <dbReference type="Proteomes" id="UP000199534"/>
    </source>
</evidence>
<dbReference type="STRING" id="400055.SAMN04490243_0025"/>
<protein>
    <submittedName>
        <fullName evidence="2">Haem-binding domain-containing protein</fullName>
    </submittedName>
</protein>
<dbReference type="OrthoDB" id="196738at2"/>
<evidence type="ECO:0000313" key="2">
    <source>
        <dbReference type="EMBL" id="SFR31198.1"/>
    </source>
</evidence>
<organism evidence="2 3">
    <name type="scientific">Robiginitalea myxolifaciens</name>
    <dbReference type="NCBI Taxonomy" id="400055"/>
    <lineage>
        <taxon>Bacteria</taxon>
        <taxon>Pseudomonadati</taxon>
        <taxon>Bacteroidota</taxon>
        <taxon>Flavobacteriia</taxon>
        <taxon>Flavobacteriales</taxon>
        <taxon>Flavobacteriaceae</taxon>
        <taxon>Robiginitalea</taxon>
    </lineage>
</organism>
<name>A0A1I6FMU2_9FLAO</name>
<dbReference type="Proteomes" id="UP000199534">
    <property type="component" value="Unassembled WGS sequence"/>
</dbReference>
<dbReference type="EMBL" id="FOYQ01000001">
    <property type="protein sequence ID" value="SFR31198.1"/>
    <property type="molecule type" value="Genomic_DNA"/>
</dbReference>
<dbReference type="Pfam" id="PF14376">
    <property type="entry name" value="Haem_bd"/>
    <property type="match status" value="1"/>
</dbReference>
<reference evidence="2 3" key="1">
    <citation type="submission" date="2016-10" db="EMBL/GenBank/DDBJ databases">
        <authorList>
            <person name="de Groot N.N."/>
        </authorList>
    </citation>
    <scope>NUCLEOTIDE SEQUENCE [LARGE SCALE GENOMIC DNA]</scope>
    <source>
        <strain evidence="2 3">DSM 21019</strain>
    </source>
</reference>
<dbReference type="SMART" id="SM01235">
    <property type="entry name" value="Haem_bd"/>
    <property type="match status" value="1"/>
</dbReference>